<comment type="caution">
    <text evidence="2">The sequence shown here is derived from an EMBL/GenBank/DDBJ whole genome shotgun (WGS) entry which is preliminary data.</text>
</comment>
<sequence>SSASDEHDDGEVEFEVQGDDDDARSVLRGPDFQPSCAQAVRPPAHARRASAIRRHGEDREEKHVSFVEIEREGRLRDRQRSSDQLDFSFWRYRVRPAFVEFKGDRQLFLAVDNVVFASARGLG</sequence>
<evidence type="ECO:0000313" key="2">
    <source>
        <dbReference type="EMBL" id="RJE17145.1"/>
    </source>
</evidence>
<feature type="compositionally biased region" description="Basic residues" evidence="1">
    <location>
        <begin position="44"/>
        <end position="53"/>
    </location>
</feature>
<dbReference type="Proteomes" id="UP000266188">
    <property type="component" value="Unassembled WGS sequence"/>
</dbReference>
<evidence type="ECO:0000313" key="3">
    <source>
        <dbReference type="Proteomes" id="UP000266188"/>
    </source>
</evidence>
<feature type="compositionally biased region" description="Acidic residues" evidence="1">
    <location>
        <begin position="1"/>
        <end position="22"/>
    </location>
</feature>
<reference evidence="3" key="1">
    <citation type="submission" date="2017-02" db="EMBL/GenBank/DDBJ databases">
        <authorList>
            <person name="Tafer H."/>
            <person name="Lopandic K."/>
        </authorList>
    </citation>
    <scope>NUCLEOTIDE SEQUENCE [LARGE SCALE GENOMIC DNA]</scope>
    <source>
        <strain evidence="3">CBS 366.77</strain>
    </source>
</reference>
<feature type="region of interest" description="Disordered" evidence="1">
    <location>
        <begin position="1"/>
        <end position="57"/>
    </location>
</feature>
<accession>A0A3A2ZGW3</accession>
<dbReference type="AlphaFoldDB" id="A0A3A2ZGW3"/>
<name>A0A3A2ZGW3_9EURO</name>
<proteinExistence type="predicted"/>
<gene>
    <name evidence="2" type="ORF">PHISCL_10518</name>
</gene>
<dbReference type="EMBL" id="MVGC01001524">
    <property type="protein sequence ID" value="RJE17145.1"/>
    <property type="molecule type" value="Genomic_DNA"/>
</dbReference>
<protein>
    <submittedName>
        <fullName evidence="2">Uncharacterized protein</fullName>
    </submittedName>
</protein>
<feature type="non-terminal residue" evidence="2">
    <location>
        <position position="1"/>
    </location>
</feature>
<organism evidence="2 3">
    <name type="scientific">Aspergillus sclerotialis</name>
    <dbReference type="NCBI Taxonomy" id="2070753"/>
    <lineage>
        <taxon>Eukaryota</taxon>
        <taxon>Fungi</taxon>
        <taxon>Dikarya</taxon>
        <taxon>Ascomycota</taxon>
        <taxon>Pezizomycotina</taxon>
        <taxon>Eurotiomycetes</taxon>
        <taxon>Eurotiomycetidae</taxon>
        <taxon>Eurotiales</taxon>
        <taxon>Aspergillaceae</taxon>
        <taxon>Aspergillus</taxon>
        <taxon>Aspergillus subgen. Polypaecilum</taxon>
    </lineage>
</organism>
<dbReference type="STRING" id="2070753.A0A3A2ZGW3"/>
<keyword evidence="3" id="KW-1185">Reference proteome</keyword>
<evidence type="ECO:0000256" key="1">
    <source>
        <dbReference type="SAM" id="MobiDB-lite"/>
    </source>
</evidence>